<dbReference type="Proteomes" id="UP000539146">
    <property type="component" value="Unassembled WGS sequence"/>
</dbReference>
<organism evidence="6 7">
    <name type="scientific">Curtobacterium citreum</name>
    <dbReference type="NCBI Taxonomy" id="2036"/>
    <lineage>
        <taxon>Bacteria</taxon>
        <taxon>Bacillati</taxon>
        <taxon>Actinomycetota</taxon>
        <taxon>Actinomycetes</taxon>
        <taxon>Micrococcales</taxon>
        <taxon>Microbacteriaceae</taxon>
        <taxon>Curtobacterium</taxon>
    </lineage>
</organism>
<dbReference type="EMBL" id="JABMCG010000112">
    <property type="protein sequence ID" value="NUU28836.1"/>
    <property type="molecule type" value="Genomic_DNA"/>
</dbReference>
<dbReference type="GO" id="GO:0016705">
    <property type="term" value="F:oxidoreductase activity, acting on paired donors, with incorporation or reduction of molecular oxygen"/>
    <property type="evidence" value="ECO:0007669"/>
    <property type="project" value="InterPro"/>
</dbReference>
<evidence type="ECO:0000313" key="7">
    <source>
        <dbReference type="Proteomes" id="UP000539146"/>
    </source>
</evidence>
<protein>
    <submittedName>
        <fullName evidence="6">LLM class flavin-dependent oxidoreductase</fullName>
    </submittedName>
</protein>
<dbReference type="InterPro" id="IPR036661">
    <property type="entry name" value="Luciferase-like_sf"/>
</dbReference>
<dbReference type="InterPro" id="IPR011251">
    <property type="entry name" value="Luciferase-like_dom"/>
</dbReference>
<evidence type="ECO:0000256" key="3">
    <source>
        <dbReference type="ARBA" id="ARBA00023002"/>
    </source>
</evidence>
<feature type="domain" description="Luciferase-like" evidence="5">
    <location>
        <begin position="26"/>
        <end position="244"/>
    </location>
</feature>
<accession>A0A850DTC2</accession>
<dbReference type="AlphaFoldDB" id="A0A850DTC2"/>
<dbReference type="PANTHER" id="PTHR30011:SF16">
    <property type="entry name" value="C2H2 FINGER DOMAIN TRANSCRIPTION FACTOR (EUROFUNG)-RELATED"/>
    <property type="match status" value="1"/>
</dbReference>
<sequence>MPDRTILVTALHGAGWHPAAWRADPAVARDTTRLAHWRRVVVEQDRAGIDAVTLEDAFTAGPLDADGDLDTRTVVGRLDALLVASAVAPATRSVGLVPTVSVTHTEPFHVATGLQTLDHVSAGRAGWRIQVSPTTREAALFGRRSGGDPATLAAEAREVAEVVSRLWDSWDDDAIIRDVATGRFIDRDRIHDARFVGEHVSVHGASIVPRSPQGRPPVFALAHDDDAARLAVDTADVVLVTPGTSGPSGAVGGGGGVGAVRGVGAVGGVGLEARGALARVRHAEQAAGSATVRPVLADLAVLLGSSLAEAEDELAALDAASGSPYSGASDAAVLATTATGLVDRIADLRAIGYAGVRLRPLRTPADSTAIARQLVPALVTAGLRADPPSRPTVDLRTRLGIAPAVSRYAVPAQGVSS</sequence>
<dbReference type="InterPro" id="IPR051260">
    <property type="entry name" value="Diverse_substr_monoxygenases"/>
</dbReference>
<keyword evidence="1" id="KW-0285">Flavoprotein</keyword>
<evidence type="ECO:0000259" key="5">
    <source>
        <dbReference type="Pfam" id="PF00296"/>
    </source>
</evidence>
<dbReference type="Gene3D" id="3.20.20.30">
    <property type="entry name" value="Luciferase-like domain"/>
    <property type="match status" value="1"/>
</dbReference>
<dbReference type="RefSeq" id="WP_175326315.1">
    <property type="nucleotide sequence ID" value="NZ_BAAAWP010000001.1"/>
</dbReference>
<proteinExistence type="predicted"/>
<dbReference type="SUPFAM" id="SSF51679">
    <property type="entry name" value="Bacterial luciferase-like"/>
    <property type="match status" value="1"/>
</dbReference>
<evidence type="ECO:0000313" key="6">
    <source>
        <dbReference type="EMBL" id="NUU28836.1"/>
    </source>
</evidence>
<evidence type="ECO:0000256" key="4">
    <source>
        <dbReference type="ARBA" id="ARBA00023033"/>
    </source>
</evidence>
<name>A0A850DTC2_9MICO</name>
<keyword evidence="2" id="KW-0288">FMN</keyword>
<dbReference type="Pfam" id="PF00296">
    <property type="entry name" value="Bac_luciferase"/>
    <property type="match status" value="1"/>
</dbReference>
<dbReference type="PANTHER" id="PTHR30011">
    <property type="entry name" value="ALKANESULFONATE MONOOXYGENASE-RELATED"/>
    <property type="match status" value="1"/>
</dbReference>
<evidence type="ECO:0000256" key="2">
    <source>
        <dbReference type="ARBA" id="ARBA00022643"/>
    </source>
</evidence>
<evidence type="ECO:0000256" key="1">
    <source>
        <dbReference type="ARBA" id="ARBA00022630"/>
    </source>
</evidence>
<keyword evidence="4" id="KW-0503">Monooxygenase</keyword>
<reference evidence="6 7" key="1">
    <citation type="submission" date="2020-05" db="EMBL/GenBank/DDBJ databases">
        <title>Genome Sequencing of Type Strains.</title>
        <authorList>
            <person name="Lemaire J.F."/>
            <person name="Inderbitzin P."/>
            <person name="Gregorio O.A."/>
            <person name="Collins S.B."/>
            <person name="Wespe N."/>
            <person name="Knight-Connoni V."/>
        </authorList>
    </citation>
    <scope>NUCLEOTIDE SEQUENCE [LARGE SCALE GENOMIC DNA]</scope>
    <source>
        <strain evidence="6 7">DSM 20512</strain>
    </source>
</reference>
<comment type="caution">
    <text evidence="6">The sequence shown here is derived from an EMBL/GenBank/DDBJ whole genome shotgun (WGS) entry which is preliminary data.</text>
</comment>
<gene>
    <name evidence="6" type="ORF">HP467_12030</name>
</gene>
<dbReference type="GO" id="GO:0004497">
    <property type="term" value="F:monooxygenase activity"/>
    <property type="evidence" value="ECO:0007669"/>
    <property type="project" value="UniProtKB-KW"/>
</dbReference>
<keyword evidence="3" id="KW-0560">Oxidoreductase</keyword>